<gene>
    <name evidence="1" type="ORF">OCGS_1896</name>
</gene>
<dbReference type="RefSeq" id="WP_007427048.1">
    <property type="nucleotide sequence ID" value="NZ_AMGO01000046.1"/>
</dbReference>
<evidence type="ECO:0000313" key="2">
    <source>
        <dbReference type="Proteomes" id="UP000006765"/>
    </source>
</evidence>
<proteinExistence type="predicted"/>
<dbReference type="Pfam" id="PF14384">
    <property type="entry name" value="BrnA_antitoxin"/>
    <property type="match status" value="1"/>
</dbReference>
<dbReference type="AlphaFoldDB" id="K2I4R4"/>
<dbReference type="InterPro" id="IPR025528">
    <property type="entry name" value="BrnA_antitoxin"/>
</dbReference>
<organism evidence="1 2">
    <name type="scientific">Oceaniovalibus guishaninsula JLT2003</name>
    <dbReference type="NCBI Taxonomy" id="1231392"/>
    <lineage>
        <taxon>Bacteria</taxon>
        <taxon>Pseudomonadati</taxon>
        <taxon>Pseudomonadota</taxon>
        <taxon>Alphaproteobacteria</taxon>
        <taxon>Rhodobacterales</taxon>
        <taxon>Roseobacteraceae</taxon>
        <taxon>Oceaniovalibus</taxon>
    </lineage>
</organism>
<dbReference type="OrthoDB" id="361944at2"/>
<keyword evidence="2" id="KW-1185">Reference proteome</keyword>
<evidence type="ECO:0000313" key="1">
    <source>
        <dbReference type="EMBL" id="EKE43915.1"/>
    </source>
</evidence>
<accession>K2I4R4</accession>
<sequence length="118" mass="13878">MARKLTKTERIVRARMIRNLDRFDDEGTMQYAIRDHCPEAWALIESDIDVEERKVHVTLRLDASVAQFYRAMGKGYQARINRILATWAQMKILKVNELERESAAGLEEMRRIREAREG</sequence>
<name>K2I4R4_9RHOB</name>
<dbReference type="EMBL" id="AMGO01000046">
    <property type="protein sequence ID" value="EKE43915.1"/>
    <property type="molecule type" value="Genomic_DNA"/>
</dbReference>
<dbReference type="eggNOG" id="COG3514">
    <property type="taxonomic scope" value="Bacteria"/>
</dbReference>
<comment type="caution">
    <text evidence="1">The sequence shown here is derived from an EMBL/GenBank/DDBJ whole genome shotgun (WGS) entry which is preliminary data.</text>
</comment>
<protein>
    <recommendedName>
        <fullName evidence="3">BrnA antitoxin of type II toxin-antitoxin system</fullName>
    </recommendedName>
</protein>
<reference evidence="1 2" key="1">
    <citation type="journal article" date="2012" name="J. Bacteriol.">
        <title>Draft Genome Sequence of Oceaniovalibus guishaninsula JLT2003T.</title>
        <authorList>
            <person name="Tang K."/>
            <person name="Liu K."/>
            <person name="Jiao N."/>
        </authorList>
    </citation>
    <scope>NUCLEOTIDE SEQUENCE [LARGE SCALE GENOMIC DNA]</scope>
    <source>
        <strain evidence="1 2">JLT2003</strain>
    </source>
</reference>
<dbReference type="Proteomes" id="UP000006765">
    <property type="component" value="Unassembled WGS sequence"/>
</dbReference>
<dbReference type="PATRIC" id="fig|1231392.3.peg.1906"/>
<evidence type="ECO:0008006" key="3">
    <source>
        <dbReference type="Google" id="ProtNLM"/>
    </source>
</evidence>